<evidence type="ECO:0000256" key="3">
    <source>
        <dbReference type="ARBA" id="ARBA00008184"/>
    </source>
</evidence>
<evidence type="ECO:0000313" key="12">
    <source>
        <dbReference type="EMBL" id="TQC54130.1"/>
    </source>
</evidence>
<dbReference type="PANTHER" id="PTHR11264">
    <property type="entry name" value="URACIL-DNA GLYCOSYLASE"/>
    <property type="match status" value="1"/>
</dbReference>
<evidence type="ECO:0000313" key="13">
    <source>
        <dbReference type="Proteomes" id="UP000320801"/>
    </source>
</evidence>
<dbReference type="InterPro" id="IPR002043">
    <property type="entry name" value="UDG_fam1"/>
</dbReference>
<feature type="active site" description="Proton acceptor" evidence="8 9">
    <location>
        <position position="71"/>
    </location>
</feature>
<proteinExistence type="inferred from homology"/>
<evidence type="ECO:0000256" key="4">
    <source>
        <dbReference type="ARBA" id="ARBA00012030"/>
    </source>
</evidence>
<dbReference type="GO" id="GO:0005737">
    <property type="term" value="C:cytoplasm"/>
    <property type="evidence" value="ECO:0007669"/>
    <property type="project" value="UniProtKB-SubCell"/>
</dbReference>
<evidence type="ECO:0000256" key="8">
    <source>
        <dbReference type="HAMAP-Rule" id="MF_00148"/>
    </source>
</evidence>
<dbReference type="NCBIfam" id="TIGR00628">
    <property type="entry name" value="ung"/>
    <property type="match status" value="1"/>
</dbReference>
<evidence type="ECO:0000256" key="5">
    <source>
        <dbReference type="ARBA" id="ARBA00022763"/>
    </source>
</evidence>
<organism evidence="12 13">
    <name type="scientific">Mycoplasmopsis mucosicanis</name>
    <dbReference type="NCBI Taxonomy" id="458208"/>
    <lineage>
        <taxon>Bacteria</taxon>
        <taxon>Bacillati</taxon>
        <taxon>Mycoplasmatota</taxon>
        <taxon>Mycoplasmoidales</taxon>
        <taxon>Metamycoplasmataceae</taxon>
        <taxon>Mycoplasmopsis</taxon>
    </lineage>
</organism>
<dbReference type="Gene3D" id="3.40.470.10">
    <property type="entry name" value="Uracil-DNA glycosylase-like domain"/>
    <property type="match status" value="1"/>
</dbReference>
<dbReference type="SMART" id="SM00986">
    <property type="entry name" value="UDG"/>
    <property type="match status" value="1"/>
</dbReference>
<comment type="similarity">
    <text evidence="3 8 10">Belongs to the uracil-DNA glycosylase (UDG) superfamily. UNG family.</text>
</comment>
<evidence type="ECO:0000256" key="1">
    <source>
        <dbReference type="ARBA" id="ARBA00001400"/>
    </source>
</evidence>
<dbReference type="Pfam" id="PF03167">
    <property type="entry name" value="UDG"/>
    <property type="match status" value="1"/>
</dbReference>
<dbReference type="InterPro" id="IPR036895">
    <property type="entry name" value="Uracil-DNA_glycosylase-like_sf"/>
</dbReference>
<keyword evidence="7 8" id="KW-0234">DNA repair</keyword>
<dbReference type="NCBIfam" id="NF003592">
    <property type="entry name" value="PRK05254.1-5"/>
    <property type="match status" value="1"/>
</dbReference>
<dbReference type="AlphaFoldDB" id="A0A507SQS5"/>
<dbReference type="InterPro" id="IPR018085">
    <property type="entry name" value="Ura-DNA_Glyclase_AS"/>
</dbReference>
<dbReference type="InterPro" id="IPR005122">
    <property type="entry name" value="Uracil-DNA_glycosylase-like"/>
</dbReference>
<gene>
    <name evidence="8" type="primary">ung</name>
    <name evidence="12" type="ORF">E1I18_00805</name>
</gene>
<dbReference type="GO" id="GO:0097510">
    <property type="term" value="P:base-excision repair, AP site formation via deaminated base removal"/>
    <property type="evidence" value="ECO:0007669"/>
    <property type="project" value="TreeGrafter"/>
</dbReference>
<evidence type="ECO:0000256" key="9">
    <source>
        <dbReference type="PROSITE-ProRule" id="PRU10072"/>
    </source>
</evidence>
<evidence type="ECO:0000256" key="7">
    <source>
        <dbReference type="ARBA" id="ARBA00023204"/>
    </source>
</evidence>
<dbReference type="PROSITE" id="PS00130">
    <property type="entry name" value="U_DNA_GLYCOSYLASE"/>
    <property type="match status" value="1"/>
</dbReference>
<keyword evidence="13" id="KW-1185">Reference proteome</keyword>
<feature type="domain" description="Uracil-DNA glycosylase-like" evidence="11">
    <location>
        <begin position="56"/>
        <end position="222"/>
    </location>
</feature>
<reference evidence="12 13" key="1">
    <citation type="submission" date="2019-03" db="EMBL/GenBank/DDBJ databases">
        <title>Characterization of a novel Mycoplasma cynos real-time PCR assay.</title>
        <authorList>
            <person name="Tallmadge R.L."/>
            <person name="Mitchell P.K."/>
            <person name="Goodman L."/>
        </authorList>
    </citation>
    <scope>NUCLEOTIDE SEQUENCE [LARGE SCALE GENOMIC DNA]</scope>
    <source>
        <strain evidence="12 13">1642</strain>
    </source>
</reference>
<evidence type="ECO:0000256" key="2">
    <source>
        <dbReference type="ARBA" id="ARBA00002631"/>
    </source>
</evidence>
<evidence type="ECO:0000256" key="10">
    <source>
        <dbReference type="RuleBase" id="RU003780"/>
    </source>
</evidence>
<dbReference type="PANTHER" id="PTHR11264:SF0">
    <property type="entry name" value="URACIL-DNA GLYCOSYLASE"/>
    <property type="match status" value="1"/>
</dbReference>
<dbReference type="SUPFAM" id="SSF52141">
    <property type="entry name" value="Uracil-DNA glycosylase-like"/>
    <property type="match status" value="1"/>
</dbReference>
<evidence type="ECO:0000259" key="11">
    <source>
        <dbReference type="SMART" id="SM00986"/>
    </source>
</evidence>
<keyword evidence="8" id="KW-0963">Cytoplasm</keyword>
<sequence length="233" mass="27330">MILEHYNNFMKQNSFLWFIQNEKNKDYFLRLYTFLSIEGKKYNIWPTEKDRFKALEFFKPSETKVIILGQDPYHQARQADGLAFSTKLNKCPRSLANIIKEINKEYPQTLIETYSLEHWAKQGVLLLNTVLSVRENEANSHTNQGWEIFVMNLLKFVLEWNSNVIFALWGLQAQDFIKPLIKEGLIDPNNVLCTSHPSPLSYARGNNSFKNSQIFTKINNKLNKSIDFSLRKD</sequence>
<dbReference type="EMBL" id="SMDN01000002">
    <property type="protein sequence ID" value="TQC54130.1"/>
    <property type="molecule type" value="Genomic_DNA"/>
</dbReference>
<accession>A0A507SQS5</accession>
<dbReference type="EC" id="3.2.2.27" evidence="4 8"/>
<dbReference type="SMART" id="SM00987">
    <property type="entry name" value="UreE_C"/>
    <property type="match status" value="1"/>
</dbReference>
<dbReference type="GO" id="GO:0004844">
    <property type="term" value="F:uracil DNA N-glycosylase activity"/>
    <property type="evidence" value="ECO:0007669"/>
    <property type="project" value="UniProtKB-UniRule"/>
</dbReference>
<comment type="caution">
    <text evidence="12">The sequence shown here is derived from an EMBL/GenBank/DDBJ whole genome shotgun (WGS) entry which is preliminary data.</text>
</comment>
<dbReference type="Proteomes" id="UP000320801">
    <property type="component" value="Unassembled WGS sequence"/>
</dbReference>
<comment type="function">
    <text evidence="2 8 10">Excises uracil residues from the DNA which can arise as a result of misincorporation of dUMP residues by DNA polymerase or due to deamination of cytosine.</text>
</comment>
<keyword evidence="12" id="KW-0326">Glycosidase</keyword>
<keyword evidence="5 8" id="KW-0227">DNA damage</keyword>
<name>A0A507SQS5_9BACT</name>
<comment type="catalytic activity">
    <reaction evidence="1 8 10">
        <text>Hydrolyzes single-stranded DNA or mismatched double-stranded DNA and polynucleotides, releasing free uracil.</text>
        <dbReference type="EC" id="3.2.2.27"/>
    </reaction>
</comment>
<dbReference type="CDD" id="cd10027">
    <property type="entry name" value="UDG-F1-like"/>
    <property type="match status" value="1"/>
</dbReference>
<protein>
    <recommendedName>
        <fullName evidence="4 8">Uracil-DNA glycosylase</fullName>
        <shortName evidence="8">UDG</shortName>
        <ecNumber evidence="4 8">3.2.2.27</ecNumber>
    </recommendedName>
</protein>
<evidence type="ECO:0000256" key="6">
    <source>
        <dbReference type="ARBA" id="ARBA00022801"/>
    </source>
</evidence>
<comment type="subcellular location">
    <subcellularLocation>
        <location evidence="8">Cytoplasm</location>
    </subcellularLocation>
</comment>
<dbReference type="HAMAP" id="MF_00148">
    <property type="entry name" value="UDG"/>
    <property type="match status" value="1"/>
</dbReference>
<keyword evidence="6 8" id="KW-0378">Hydrolase</keyword>
<dbReference type="OrthoDB" id="9804372at2"/>